<evidence type="ECO:0000259" key="4">
    <source>
        <dbReference type="PROSITE" id="PS50893"/>
    </source>
</evidence>
<keyword evidence="1" id="KW-0547">Nucleotide-binding</keyword>
<dbReference type="PANTHER" id="PTHR42794:SF2">
    <property type="entry name" value="ABC TRANSPORTER ATP-BINDING PROTEIN"/>
    <property type="match status" value="1"/>
</dbReference>
<dbReference type="PANTHER" id="PTHR42794">
    <property type="entry name" value="HEMIN IMPORT ATP-BINDING PROTEIN HMUV"/>
    <property type="match status" value="1"/>
</dbReference>
<comment type="caution">
    <text evidence="5">The sequence shown here is derived from an EMBL/GenBank/DDBJ whole genome shotgun (WGS) entry which is preliminary data.</text>
</comment>
<proteinExistence type="predicted"/>
<feature type="domain" description="ABC transporter" evidence="4">
    <location>
        <begin position="22"/>
        <end position="257"/>
    </location>
</feature>
<dbReference type="CDD" id="cd03214">
    <property type="entry name" value="ABC_Iron-Siderophores_B12_Hemin"/>
    <property type="match status" value="1"/>
</dbReference>
<gene>
    <name evidence="5" type="ORF">CKO21_11545</name>
</gene>
<dbReference type="InterPro" id="IPR003439">
    <property type="entry name" value="ABC_transporter-like_ATP-bd"/>
</dbReference>
<protein>
    <submittedName>
        <fullName evidence="5">ABC transporter ATP-binding protein</fullName>
    </submittedName>
</protein>
<evidence type="ECO:0000256" key="3">
    <source>
        <dbReference type="SAM" id="MobiDB-lite"/>
    </source>
</evidence>
<organism evidence="5 6">
    <name type="scientific">Rhodovibrio salinarum</name>
    <dbReference type="NCBI Taxonomy" id="1087"/>
    <lineage>
        <taxon>Bacteria</taxon>
        <taxon>Pseudomonadati</taxon>
        <taxon>Pseudomonadota</taxon>
        <taxon>Alphaproteobacteria</taxon>
        <taxon>Rhodospirillales</taxon>
        <taxon>Rhodovibrionaceae</taxon>
        <taxon>Rhodovibrio</taxon>
    </lineage>
</organism>
<evidence type="ECO:0000256" key="1">
    <source>
        <dbReference type="ARBA" id="ARBA00022741"/>
    </source>
</evidence>
<keyword evidence="2 5" id="KW-0067">ATP-binding</keyword>
<dbReference type="GO" id="GO:0016887">
    <property type="term" value="F:ATP hydrolysis activity"/>
    <property type="evidence" value="ECO:0007669"/>
    <property type="project" value="InterPro"/>
</dbReference>
<dbReference type="SMART" id="SM00382">
    <property type="entry name" value="AAA"/>
    <property type="match status" value="1"/>
</dbReference>
<accession>A0A934QK07</accession>
<reference evidence="5" key="2">
    <citation type="journal article" date="2020" name="Microorganisms">
        <title>Osmotic Adaptation and Compatible Solute Biosynthesis of Phototrophic Bacteria as Revealed from Genome Analyses.</title>
        <authorList>
            <person name="Imhoff J.F."/>
            <person name="Rahn T."/>
            <person name="Kunzel S."/>
            <person name="Keller A."/>
            <person name="Neulinger S.C."/>
        </authorList>
    </citation>
    <scope>NUCLEOTIDE SEQUENCE</scope>
    <source>
        <strain evidence="5">DSM 9154</strain>
    </source>
</reference>
<dbReference type="RefSeq" id="WP_081728702.1">
    <property type="nucleotide sequence ID" value="NZ_NRRE01000026.1"/>
</dbReference>
<evidence type="ECO:0000256" key="2">
    <source>
        <dbReference type="ARBA" id="ARBA00022840"/>
    </source>
</evidence>
<feature type="region of interest" description="Disordered" evidence="3">
    <location>
        <begin position="274"/>
        <end position="296"/>
    </location>
</feature>
<dbReference type="InterPro" id="IPR003593">
    <property type="entry name" value="AAA+_ATPase"/>
</dbReference>
<dbReference type="Proteomes" id="UP000778970">
    <property type="component" value="Unassembled WGS sequence"/>
</dbReference>
<reference evidence="5" key="1">
    <citation type="submission" date="2017-08" db="EMBL/GenBank/DDBJ databases">
        <authorList>
            <person name="Imhoff J.F."/>
            <person name="Rahn T."/>
            <person name="Kuenzel S."/>
            <person name="Neulinger S.C."/>
        </authorList>
    </citation>
    <scope>NUCLEOTIDE SEQUENCE</scope>
    <source>
        <strain evidence="5">DSM 9154</strain>
    </source>
</reference>
<evidence type="ECO:0000313" key="5">
    <source>
        <dbReference type="EMBL" id="MBK1697875.1"/>
    </source>
</evidence>
<dbReference type="EMBL" id="NRRE01000026">
    <property type="protein sequence ID" value="MBK1697875.1"/>
    <property type="molecule type" value="Genomic_DNA"/>
</dbReference>
<dbReference type="AlphaFoldDB" id="A0A934QK07"/>
<dbReference type="PROSITE" id="PS50893">
    <property type="entry name" value="ABC_TRANSPORTER_2"/>
    <property type="match status" value="1"/>
</dbReference>
<dbReference type="Gene3D" id="3.40.50.300">
    <property type="entry name" value="P-loop containing nucleotide triphosphate hydrolases"/>
    <property type="match status" value="1"/>
</dbReference>
<name>A0A934QK07_9PROT</name>
<dbReference type="GO" id="GO:0005524">
    <property type="term" value="F:ATP binding"/>
    <property type="evidence" value="ECO:0007669"/>
    <property type="project" value="UniProtKB-KW"/>
</dbReference>
<dbReference type="SUPFAM" id="SSF52540">
    <property type="entry name" value="P-loop containing nucleoside triphosphate hydrolases"/>
    <property type="match status" value="1"/>
</dbReference>
<sequence>MIDVTSQPRPPSSTAPDGTPVLAAKALDVTLGGRAVLQGIDCAVKPGELVGLIGPNGAGKTTLLRTLAGLVPANAGRVTLAGQPLAEIPRRRFAARVAYQPQGERPHWPLPVRDLVMLGRAPRRRAFGRPAAGDQAAVSQALHATGTEHLAERPATELSNGECARVLLARALAGAPEWLLADEPVGGLDPYHRLEVMARLQATARAGAGVVAVLHDLTLAARFCDRLLLLHGGCIAVQGTPTEVLTDRWLRRVYRVRALTGVQDGEPFVLPWARAAPLDEPQSPPNEAEAESASKR</sequence>
<dbReference type="Pfam" id="PF00005">
    <property type="entry name" value="ABC_tran"/>
    <property type="match status" value="1"/>
</dbReference>
<dbReference type="InterPro" id="IPR027417">
    <property type="entry name" value="P-loop_NTPase"/>
</dbReference>
<evidence type="ECO:0000313" key="6">
    <source>
        <dbReference type="Proteomes" id="UP000778970"/>
    </source>
</evidence>
<keyword evidence="6" id="KW-1185">Reference proteome</keyword>